<protein>
    <recommendedName>
        <fullName evidence="5">Aldehyde dehydrogenase domain-containing protein</fullName>
    </recommendedName>
</protein>
<comment type="similarity">
    <text evidence="1 4">Belongs to the aldehyde dehydrogenase family.</text>
</comment>
<dbReference type="InterPro" id="IPR016162">
    <property type="entry name" value="Ald_DH_N"/>
</dbReference>
<dbReference type="PANTHER" id="PTHR11699">
    <property type="entry name" value="ALDEHYDE DEHYDROGENASE-RELATED"/>
    <property type="match status" value="1"/>
</dbReference>
<evidence type="ECO:0000313" key="7">
    <source>
        <dbReference type="Proteomes" id="UP001213000"/>
    </source>
</evidence>
<dbReference type="SUPFAM" id="SSF53720">
    <property type="entry name" value="ALDH-like"/>
    <property type="match status" value="1"/>
</dbReference>
<sequence length="1036" mass="114670">MDAIISLMLHPRLTSWFAKGSDSGWFDPVYPLTLFFAFGIYTVVQKYHKKHNSPIPFQYSVPEQANPEYKGQIIPDANLNSHLENPELSQLFPVADRKFITAFDPATGLHLATVSADSADDIAYKIQLAKEAQKDWKHTTFTQRRRVVRTLMKWLVDNQDALIDAALGEILTTCSKMEWLLNHGEKALRPERRSTNLMLSYKIGEVHYEPLGVVAAITSWNYPLHNAWSPILAGIFAGNGVVLKCSENVIWSTAWFVGAIQEALRVCGQDPELVQLVCCYPDDAPALTRSPEIKHITFIGSEAVGKKIALDAAVNLTPVTLELGGKDPAIILPNTDLERYSSTLMRGVFQNMGQNCIGIERILVQEDQYDALYEMLSDRVKKLRAGSVLTPTPEGYISTVDSGSMINGERFRGLEKVITDAADAGCQVEGVGDSAGQEYRHPQLGTGYYFTPTIVGSVTKDMEIANVELFAPIALLMPYETVDEAIEIANGTRYALGASVFGPDQDEALAVAKELECGMVSVNDFGVFYINQDLPFGGVKSSGYGRFGGPEGLRSLTNPKAIVIDRFPRLIQTSIPKVLDYPLRSLFWSWEFTSGLVQFLYGDRWRTRIAGILALYRAAKHGPTGNREGSEETVVRCCEIIKALARGSTNVFNSTRVLYFATAGLYFDTVSPKEAPEERKALVERETHNAIAALRALKIASYRVAKHDPAPVLDGVISALGTLKTLETLELTVYPHIPPTLSLSPISGLRVFTLNCYDSNNAQVFAPLLARCPQLSELSIFQVISPISFRSLFEAVNQEGLTLPLRRIELVGFEDTLKEIPANIRHFRSLRYLETSDSPSTGDICLTLWRAGVLLEGLTTDYRGDAALLQYLTTYSGLKELKIYLPRSTRSSPELMDSIYGQVLPTQRQSLEILQLRSGWMHVPTEDHLIELIKCKELRSLSIRSSVSAEAIACEDTTLIKKWLNACTQLSNLIEIGLAVEADVVEGFDGNDMGAYLSSGYVWVSGAIDQFKAKAGCLKFTIHNDSRWHPSSVSKS</sequence>
<keyword evidence="2 4" id="KW-0560">Oxidoreductase</keyword>
<dbReference type="InterPro" id="IPR016161">
    <property type="entry name" value="Ald_DH/histidinol_DH"/>
</dbReference>
<dbReference type="InterPro" id="IPR016163">
    <property type="entry name" value="Ald_DH_C"/>
</dbReference>
<evidence type="ECO:0000256" key="3">
    <source>
        <dbReference type="PROSITE-ProRule" id="PRU10007"/>
    </source>
</evidence>
<evidence type="ECO:0000256" key="2">
    <source>
        <dbReference type="ARBA" id="ARBA00023002"/>
    </source>
</evidence>
<dbReference type="EMBL" id="JANIEX010002014">
    <property type="protein sequence ID" value="KAJ3552723.1"/>
    <property type="molecule type" value="Genomic_DNA"/>
</dbReference>
<dbReference type="SUPFAM" id="SSF52047">
    <property type="entry name" value="RNI-like"/>
    <property type="match status" value="1"/>
</dbReference>
<dbReference type="InterPro" id="IPR032675">
    <property type="entry name" value="LRR_dom_sf"/>
</dbReference>
<dbReference type="PROSITE" id="PS00070">
    <property type="entry name" value="ALDEHYDE_DEHYDR_CYS"/>
    <property type="match status" value="1"/>
</dbReference>
<dbReference type="Gene3D" id="3.80.10.10">
    <property type="entry name" value="Ribonuclease Inhibitor"/>
    <property type="match status" value="1"/>
</dbReference>
<dbReference type="AlphaFoldDB" id="A0AAD5VE64"/>
<evidence type="ECO:0000256" key="1">
    <source>
        <dbReference type="ARBA" id="ARBA00009986"/>
    </source>
</evidence>
<feature type="domain" description="Aldehyde dehydrogenase" evidence="5">
    <location>
        <begin position="98"/>
        <end position="562"/>
    </location>
</feature>
<evidence type="ECO:0000313" key="6">
    <source>
        <dbReference type="EMBL" id="KAJ3552723.1"/>
    </source>
</evidence>
<dbReference type="InterPro" id="IPR016160">
    <property type="entry name" value="Ald_DH_CS_CYS"/>
</dbReference>
<dbReference type="Pfam" id="PF00171">
    <property type="entry name" value="Aldedh"/>
    <property type="match status" value="1"/>
</dbReference>
<dbReference type="InterPro" id="IPR015590">
    <property type="entry name" value="Aldehyde_DH_dom"/>
</dbReference>
<dbReference type="Gene3D" id="3.40.605.10">
    <property type="entry name" value="Aldehyde Dehydrogenase, Chain A, domain 1"/>
    <property type="match status" value="1"/>
</dbReference>
<feature type="active site" evidence="3">
    <location>
        <position position="322"/>
    </location>
</feature>
<dbReference type="Proteomes" id="UP001213000">
    <property type="component" value="Unassembled WGS sequence"/>
</dbReference>
<accession>A0AAD5VE64</accession>
<name>A0AAD5VE64_9AGAR</name>
<proteinExistence type="inferred from homology"/>
<organism evidence="6 7">
    <name type="scientific">Leucocoprinus birnbaumii</name>
    <dbReference type="NCBI Taxonomy" id="56174"/>
    <lineage>
        <taxon>Eukaryota</taxon>
        <taxon>Fungi</taxon>
        <taxon>Dikarya</taxon>
        <taxon>Basidiomycota</taxon>
        <taxon>Agaricomycotina</taxon>
        <taxon>Agaricomycetes</taxon>
        <taxon>Agaricomycetidae</taxon>
        <taxon>Agaricales</taxon>
        <taxon>Agaricineae</taxon>
        <taxon>Agaricaceae</taxon>
        <taxon>Leucocoprinus</taxon>
    </lineage>
</organism>
<dbReference type="GO" id="GO:0016620">
    <property type="term" value="F:oxidoreductase activity, acting on the aldehyde or oxo group of donors, NAD or NADP as acceptor"/>
    <property type="evidence" value="ECO:0007669"/>
    <property type="project" value="InterPro"/>
</dbReference>
<evidence type="ECO:0000259" key="5">
    <source>
        <dbReference type="Pfam" id="PF00171"/>
    </source>
</evidence>
<dbReference type="Gene3D" id="3.40.309.10">
    <property type="entry name" value="Aldehyde Dehydrogenase, Chain A, domain 2"/>
    <property type="match status" value="1"/>
</dbReference>
<reference evidence="6" key="1">
    <citation type="submission" date="2022-07" db="EMBL/GenBank/DDBJ databases">
        <title>Genome Sequence of Leucocoprinus birnbaumii.</title>
        <authorList>
            <person name="Buettner E."/>
        </authorList>
    </citation>
    <scope>NUCLEOTIDE SEQUENCE</scope>
    <source>
        <strain evidence="6">VT141</strain>
    </source>
</reference>
<dbReference type="PROSITE" id="PS00687">
    <property type="entry name" value="ALDEHYDE_DEHYDR_GLU"/>
    <property type="match status" value="1"/>
</dbReference>
<gene>
    <name evidence="6" type="ORF">NP233_g12812</name>
</gene>
<evidence type="ECO:0000256" key="4">
    <source>
        <dbReference type="RuleBase" id="RU003345"/>
    </source>
</evidence>
<dbReference type="InterPro" id="IPR029510">
    <property type="entry name" value="Ald_DH_CS_GLU"/>
</dbReference>
<comment type="caution">
    <text evidence="6">The sequence shown here is derived from an EMBL/GenBank/DDBJ whole genome shotgun (WGS) entry which is preliminary data.</text>
</comment>
<keyword evidence="7" id="KW-1185">Reference proteome</keyword>